<dbReference type="UniPathway" id="UPA00275">
    <property type="reaction ID" value="UER00401"/>
</dbReference>
<dbReference type="GO" id="GO:0008835">
    <property type="term" value="F:diaminohydroxyphosphoribosylaminopyrimidine deaminase activity"/>
    <property type="evidence" value="ECO:0007669"/>
    <property type="project" value="UniProtKB-EC"/>
</dbReference>
<evidence type="ECO:0000256" key="13">
    <source>
        <dbReference type="PIRNR" id="PIRNR006769"/>
    </source>
</evidence>
<evidence type="ECO:0000256" key="1">
    <source>
        <dbReference type="ARBA" id="ARBA00002151"/>
    </source>
</evidence>
<feature type="binding site" evidence="15">
    <location>
        <position position="252"/>
    </location>
    <ligand>
        <name>NADP(+)</name>
        <dbReference type="ChEBI" id="CHEBI:58349"/>
    </ligand>
</feature>
<evidence type="ECO:0000256" key="3">
    <source>
        <dbReference type="ARBA" id="ARBA00004910"/>
    </source>
</evidence>
<evidence type="ECO:0000259" key="18">
    <source>
        <dbReference type="PROSITE" id="PS51747"/>
    </source>
</evidence>
<feature type="binding site" evidence="15">
    <location>
        <position position="236"/>
    </location>
    <ligand>
        <name>substrate</name>
    </ligand>
</feature>
<dbReference type="Pfam" id="PF00383">
    <property type="entry name" value="dCMP_cyt_deam_1"/>
    <property type="match status" value="1"/>
</dbReference>
<comment type="catalytic activity">
    <reaction evidence="13">
        <text>2,5-diamino-6-hydroxy-4-(5-phosphoribosylamino)-pyrimidine + H2O + H(+) = 5-amino-6-(5-phospho-D-ribosylamino)uracil + NH4(+)</text>
        <dbReference type="Rhea" id="RHEA:21868"/>
        <dbReference type="ChEBI" id="CHEBI:15377"/>
        <dbReference type="ChEBI" id="CHEBI:15378"/>
        <dbReference type="ChEBI" id="CHEBI:28938"/>
        <dbReference type="ChEBI" id="CHEBI:58453"/>
        <dbReference type="ChEBI" id="CHEBI:58614"/>
        <dbReference type="EC" id="3.5.4.26"/>
    </reaction>
</comment>
<keyword evidence="20" id="KW-1185">Reference proteome</keyword>
<proteinExistence type="inferred from homology"/>
<keyword evidence="9 13" id="KW-0862">Zinc</keyword>
<dbReference type="CDD" id="cd01284">
    <property type="entry name" value="Riboflavin_deaminase-reductase"/>
    <property type="match status" value="1"/>
</dbReference>
<accession>A0A372ITD8</accession>
<comment type="pathway">
    <text evidence="2 13">Cofactor biosynthesis; riboflavin biosynthesis; 5-amino-6-(D-ribitylamino)uracil from GTP: step 2/4.</text>
</comment>
<comment type="similarity">
    <text evidence="5 13">In the C-terminal section; belongs to the HTP reductase family.</text>
</comment>
<comment type="cofactor">
    <cofactor evidence="13 16">
        <name>Zn(2+)</name>
        <dbReference type="ChEBI" id="CHEBI:29105"/>
    </cofactor>
    <text evidence="13 16">Binds 1 zinc ion.</text>
</comment>
<feature type="compositionally biased region" description="Polar residues" evidence="17">
    <location>
        <begin position="1"/>
        <end position="23"/>
    </location>
</feature>
<feature type="binding site" evidence="15">
    <location>
        <begin position="326"/>
        <end position="332"/>
    </location>
    <ligand>
        <name>NADP(+)</name>
        <dbReference type="ChEBI" id="CHEBI:58349"/>
    </ligand>
</feature>
<dbReference type="Pfam" id="PF01872">
    <property type="entry name" value="RibD_C"/>
    <property type="match status" value="1"/>
</dbReference>
<feature type="binding site" evidence="16">
    <location>
        <position position="99"/>
    </location>
    <ligand>
        <name>Zn(2+)</name>
        <dbReference type="ChEBI" id="CHEBI:29105"/>
        <note>catalytic</note>
    </ligand>
</feature>
<keyword evidence="11 13" id="KW-0560">Oxidoreductase</keyword>
<dbReference type="SUPFAM" id="SSF53927">
    <property type="entry name" value="Cytidine deaminase-like"/>
    <property type="match status" value="1"/>
</dbReference>
<dbReference type="InterPro" id="IPR016192">
    <property type="entry name" value="APOBEC/CMP_deaminase_Zn-bd"/>
</dbReference>
<feature type="binding site" evidence="15">
    <location>
        <position position="229"/>
    </location>
    <ligand>
        <name>NADP(+)</name>
        <dbReference type="ChEBI" id="CHEBI:58349"/>
    </ligand>
</feature>
<evidence type="ECO:0000256" key="5">
    <source>
        <dbReference type="ARBA" id="ARBA00007417"/>
    </source>
</evidence>
<dbReference type="PANTHER" id="PTHR38011:SF7">
    <property type="entry name" value="2,5-DIAMINO-6-RIBOSYLAMINO-4(3H)-PYRIMIDINONE 5'-PHOSPHATE REDUCTASE"/>
    <property type="match status" value="1"/>
</dbReference>
<protein>
    <recommendedName>
        <fullName evidence="13">Riboflavin biosynthesis protein RibD</fullName>
    </recommendedName>
    <domain>
        <recommendedName>
            <fullName evidence="13">Diaminohydroxyphosphoribosylaminopyrimidine deaminase</fullName>
            <shortName evidence="13">DRAP deaminase</shortName>
            <ecNumber evidence="13">3.5.4.26</ecNumber>
        </recommendedName>
        <alternativeName>
            <fullName evidence="13">Riboflavin-specific deaminase</fullName>
        </alternativeName>
    </domain>
    <domain>
        <recommendedName>
            <fullName evidence="13">5-amino-6-(5-phosphoribosylamino)uracil reductase</fullName>
            <ecNumber evidence="13">1.1.1.193</ecNumber>
        </recommendedName>
        <alternativeName>
            <fullName evidence="13">HTP reductase</fullName>
        </alternativeName>
    </domain>
</protein>
<dbReference type="GO" id="GO:0008703">
    <property type="term" value="F:5-amino-6-(5-phosphoribosylamino)uracil reductase activity"/>
    <property type="evidence" value="ECO:0007669"/>
    <property type="project" value="UniProtKB-EC"/>
</dbReference>
<dbReference type="FunFam" id="3.40.140.10:FF:000025">
    <property type="entry name" value="Riboflavin biosynthesis protein RibD"/>
    <property type="match status" value="1"/>
</dbReference>
<evidence type="ECO:0000256" key="8">
    <source>
        <dbReference type="ARBA" id="ARBA00022801"/>
    </source>
</evidence>
<evidence type="ECO:0000256" key="7">
    <source>
        <dbReference type="ARBA" id="ARBA00022723"/>
    </source>
</evidence>
<feature type="binding site" evidence="15">
    <location>
        <position position="213"/>
    </location>
    <ligand>
        <name>substrate</name>
    </ligand>
</feature>
<dbReference type="EMBL" id="QVQT01000001">
    <property type="protein sequence ID" value="RFU18217.1"/>
    <property type="molecule type" value="Genomic_DNA"/>
</dbReference>
<dbReference type="PANTHER" id="PTHR38011">
    <property type="entry name" value="DIHYDROFOLATE REDUCTASE FAMILY PROTEIN (AFU_ORTHOLOGUE AFUA_8G06820)"/>
    <property type="match status" value="1"/>
</dbReference>
<feature type="binding site" evidence="15">
    <location>
        <position position="178"/>
    </location>
    <ligand>
        <name>NADP(+)</name>
        <dbReference type="ChEBI" id="CHEBI:58349"/>
    </ligand>
</feature>
<organism evidence="19 20">
    <name type="scientific">Paracidobacterium acidisoli</name>
    <dbReference type="NCBI Taxonomy" id="2303751"/>
    <lineage>
        <taxon>Bacteria</taxon>
        <taxon>Pseudomonadati</taxon>
        <taxon>Acidobacteriota</taxon>
        <taxon>Terriglobia</taxon>
        <taxon>Terriglobales</taxon>
        <taxon>Acidobacteriaceae</taxon>
        <taxon>Paracidobacterium</taxon>
    </lineage>
</organism>
<evidence type="ECO:0000256" key="4">
    <source>
        <dbReference type="ARBA" id="ARBA00005259"/>
    </source>
</evidence>
<evidence type="ECO:0000256" key="6">
    <source>
        <dbReference type="ARBA" id="ARBA00022619"/>
    </source>
</evidence>
<evidence type="ECO:0000313" key="20">
    <source>
        <dbReference type="Proteomes" id="UP000264702"/>
    </source>
</evidence>
<name>A0A372ITD8_9BACT</name>
<dbReference type="Gene3D" id="3.40.140.10">
    <property type="entry name" value="Cytidine Deaminase, domain 2"/>
    <property type="match status" value="1"/>
</dbReference>
<comment type="caution">
    <text evidence="19">The sequence shown here is derived from an EMBL/GenBank/DDBJ whole genome shotgun (WGS) entry which is preliminary data.</text>
</comment>
<keyword evidence="8 13" id="KW-0378">Hydrolase</keyword>
<feature type="binding site" evidence="15">
    <location>
        <position position="233"/>
    </location>
    <ligand>
        <name>substrate</name>
    </ligand>
</feature>
<sequence>MTSAQQPDRVQADQHPSPQSRTSLQEDERWMVRALQLALSSVGLASPNPAVGCVLVKDGTVVGEGFHAYDRLDHAEVVALRQAGEKARGATAYVTLEPCCHTGRTGPCTEALIQAGVARVVAATGDPNPQVSGKGLARLRDAGITAEEGVLRREAQEQNDAFARYIRTGMPFVTLKAGVSFDGRIAPPPGTAPIGRTTFITGEESRAEVQRMRHAADAIMTGIHTILNDDPLLTDRSGLARRRPLLRVVLDSALRLPLDSQLVRTAKDDVLIFCTIPVTDRQRALEAMGVRVERVESSPEGSRVSLRRVLERLGEMQMTSVLLEAGSQLNSSALTEEHVDRLALFYAPVFLGSVAVPLLGAVDAPQIHPDRITVDAFGRDLRVLGYLRDPWL</sequence>
<evidence type="ECO:0000256" key="16">
    <source>
        <dbReference type="PIRSR" id="PIRSR006769-3"/>
    </source>
</evidence>
<feature type="binding site" evidence="16">
    <location>
        <position position="74"/>
    </location>
    <ligand>
        <name>Zn(2+)</name>
        <dbReference type="ChEBI" id="CHEBI:29105"/>
        <note>catalytic</note>
    </ligand>
</feature>
<dbReference type="Proteomes" id="UP000264702">
    <property type="component" value="Unassembled WGS sequence"/>
</dbReference>
<feature type="binding site" evidence="16">
    <location>
        <position position="108"/>
    </location>
    <ligand>
        <name>Zn(2+)</name>
        <dbReference type="ChEBI" id="CHEBI:29105"/>
        <note>catalytic</note>
    </ligand>
</feature>
<evidence type="ECO:0000256" key="10">
    <source>
        <dbReference type="ARBA" id="ARBA00022857"/>
    </source>
</evidence>
<comment type="pathway">
    <text evidence="3 13">Cofactor biosynthesis; riboflavin biosynthesis; 5-amino-6-(D-ribitylamino)uracil from GTP: step 3/4.</text>
</comment>
<reference evidence="19 20" key="1">
    <citation type="submission" date="2018-08" db="EMBL/GenBank/DDBJ databases">
        <title>Acidipila sp. 4G-K13, an acidobacterium isolated from forest soil.</title>
        <authorList>
            <person name="Gao Z.-H."/>
            <person name="Qiu L.-H."/>
        </authorList>
    </citation>
    <scope>NUCLEOTIDE SEQUENCE [LARGE SCALE GENOMIC DNA]</scope>
    <source>
        <strain evidence="19 20">4G-K13</strain>
    </source>
</reference>
<dbReference type="InterPro" id="IPR016193">
    <property type="entry name" value="Cytidine_deaminase-like"/>
</dbReference>
<dbReference type="InterPro" id="IPR050765">
    <property type="entry name" value="Riboflavin_Biosynth_HTPR"/>
</dbReference>
<dbReference type="Gene3D" id="3.40.430.10">
    <property type="entry name" value="Dihydrofolate Reductase, subunit A"/>
    <property type="match status" value="1"/>
</dbReference>
<dbReference type="NCBIfam" id="TIGR00326">
    <property type="entry name" value="eubact_ribD"/>
    <property type="match status" value="1"/>
</dbReference>
<dbReference type="PROSITE" id="PS00903">
    <property type="entry name" value="CYT_DCMP_DEAMINASES_1"/>
    <property type="match status" value="1"/>
</dbReference>
<dbReference type="InterPro" id="IPR024072">
    <property type="entry name" value="DHFR-like_dom_sf"/>
</dbReference>
<dbReference type="GO" id="GO:0009231">
    <property type="term" value="P:riboflavin biosynthetic process"/>
    <property type="evidence" value="ECO:0007669"/>
    <property type="project" value="UniProtKB-UniPathway"/>
</dbReference>
<dbReference type="AlphaFoldDB" id="A0A372ITD8"/>
<keyword evidence="6 13" id="KW-0686">Riboflavin biosynthesis</keyword>
<evidence type="ECO:0000313" key="19">
    <source>
        <dbReference type="EMBL" id="RFU18217.1"/>
    </source>
</evidence>
<dbReference type="PIRSF" id="PIRSF006769">
    <property type="entry name" value="RibD"/>
    <property type="match status" value="1"/>
</dbReference>
<keyword evidence="10 13" id="KW-0521">NADP</keyword>
<dbReference type="OrthoDB" id="9800865at2"/>
<dbReference type="InterPro" id="IPR004794">
    <property type="entry name" value="Eubact_RibD"/>
</dbReference>
<evidence type="ECO:0000256" key="12">
    <source>
        <dbReference type="ARBA" id="ARBA00023268"/>
    </source>
</evidence>
<dbReference type="PROSITE" id="PS51747">
    <property type="entry name" value="CYT_DCMP_DEAMINASES_2"/>
    <property type="match status" value="1"/>
</dbReference>
<evidence type="ECO:0000256" key="17">
    <source>
        <dbReference type="SAM" id="MobiDB-lite"/>
    </source>
</evidence>
<keyword evidence="7 13" id="KW-0479">Metal-binding</keyword>
<evidence type="ECO:0000256" key="11">
    <source>
        <dbReference type="ARBA" id="ARBA00023002"/>
    </source>
</evidence>
<gene>
    <name evidence="19" type="primary">ribD</name>
    <name evidence="19" type="ORF">D0Y96_01165</name>
</gene>
<comment type="function">
    <text evidence="1 13">Converts 2,5-diamino-6-(ribosylamino)-4(3h)-pyrimidinone 5'-phosphate into 5-amino-6-(ribosylamino)-2,4(1h,3h)-pyrimidinedione 5'-phosphate.</text>
</comment>
<dbReference type="GO" id="GO:0008270">
    <property type="term" value="F:zinc ion binding"/>
    <property type="evidence" value="ECO:0007669"/>
    <property type="project" value="InterPro"/>
</dbReference>
<comment type="catalytic activity">
    <reaction evidence="13">
        <text>5-amino-6-(5-phospho-D-ribitylamino)uracil + NADP(+) = 5-amino-6-(5-phospho-D-ribosylamino)uracil + NADPH + H(+)</text>
        <dbReference type="Rhea" id="RHEA:17845"/>
        <dbReference type="ChEBI" id="CHEBI:15378"/>
        <dbReference type="ChEBI" id="CHEBI:57783"/>
        <dbReference type="ChEBI" id="CHEBI:58349"/>
        <dbReference type="ChEBI" id="CHEBI:58421"/>
        <dbReference type="ChEBI" id="CHEBI:58453"/>
        <dbReference type="EC" id="1.1.1.193"/>
    </reaction>
</comment>
<feature type="region of interest" description="Disordered" evidence="17">
    <location>
        <begin position="1"/>
        <end position="26"/>
    </location>
</feature>
<feature type="domain" description="CMP/dCMP-type deaminase" evidence="18">
    <location>
        <begin position="25"/>
        <end position="147"/>
    </location>
</feature>
<feature type="binding site" evidence="15">
    <location>
        <position position="324"/>
    </location>
    <ligand>
        <name>substrate</name>
    </ligand>
</feature>
<dbReference type="SUPFAM" id="SSF53597">
    <property type="entry name" value="Dihydrofolate reductase-like"/>
    <property type="match status" value="1"/>
</dbReference>
<evidence type="ECO:0000256" key="9">
    <source>
        <dbReference type="ARBA" id="ARBA00022833"/>
    </source>
</evidence>
<dbReference type="EC" id="1.1.1.193" evidence="13"/>
<dbReference type="InterPro" id="IPR002734">
    <property type="entry name" value="RibDG_C"/>
</dbReference>
<feature type="active site" description="Proton donor" evidence="14">
    <location>
        <position position="76"/>
    </location>
</feature>
<evidence type="ECO:0000256" key="14">
    <source>
        <dbReference type="PIRSR" id="PIRSR006769-1"/>
    </source>
</evidence>
<feature type="binding site" evidence="15">
    <location>
        <position position="225"/>
    </location>
    <ligand>
        <name>NADP(+)</name>
        <dbReference type="ChEBI" id="CHEBI:58349"/>
    </ligand>
</feature>
<evidence type="ECO:0000256" key="15">
    <source>
        <dbReference type="PIRSR" id="PIRSR006769-2"/>
    </source>
</evidence>
<keyword evidence="12" id="KW-0511">Multifunctional enzyme</keyword>
<comment type="similarity">
    <text evidence="4 13">In the N-terminal section; belongs to the cytidine and deoxycytidylate deaminase family.</text>
</comment>
<evidence type="ECO:0000256" key="2">
    <source>
        <dbReference type="ARBA" id="ARBA00004882"/>
    </source>
</evidence>
<dbReference type="EC" id="3.5.4.26" evidence="13"/>
<dbReference type="InterPro" id="IPR002125">
    <property type="entry name" value="CMP_dCMP_dom"/>
</dbReference>